<evidence type="ECO:0000313" key="8">
    <source>
        <dbReference type="EMBL" id="RJX39367.1"/>
    </source>
</evidence>
<dbReference type="EMBL" id="QXQB01000002">
    <property type="protein sequence ID" value="RJX39367.1"/>
    <property type="molecule type" value="Genomic_DNA"/>
</dbReference>
<name>A0A3A6PEP0_9BACL</name>
<dbReference type="PANTHER" id="PTHR46795">
    <property type="entry name" value="ABC TRANSPORTER PERMEASE-RELATED-RELATED"/>
    <property type="match status" value="1"/>
</dbReference>
<feature type="domain" description="ABC3 transporter permease C-terminal" evidence="7">
    <location>
        <begin position="63"/>
        <end position="181"/>
    </location>
</feature>
<organism evidence="8 9">
    <name type="scientific">Paenibacillus pinisoli</name>
    <dbReference type="NCBI Taxonomy" id="1276110"/>
    <lineage>
        <taxon>Bacteria</taxon>
        <taxon>Bacillati</taxon>
        <taxon>Bacillota</taxon>
        <taxon>Bacilli</taxon>
        <taxon>Bacillales</taxon>
        <taxon>Paenibacillaceae</taxon>
        <taxon>Paenibacillus</taxon>
    </lineage>
</organism>
<evidence type="ECO:0000256" key="4">
    <source>
        <dbReference type="ARBA" id="ARBA00022989"/>
    </source>
</evidence>
<keyword evidence="2 6" id="KW-1003">Cell membrane</keyword>
<comment type="subcellular location">
    <subcellularLocation>
        <location evidence="1 6">Cell membrane</location>
        <topology evidence="1 6">Multi-pass membrane protein</topology>
    </subcellularLocation>
</comment>
<keyword evidence="9" id="KW-1185">Reference proteome</keyword>
<evidence type="ECO:0000256" key="1">
    <source>
        <dbReference type="ARBA" id="ARBA00004651"/>
    </source>
</evidence>
<reference evidence="8 9" key="1">
    <citation type="submission" date="2018-09" db="EMBL/GenBank/DDBJ databases">
        <title>Paenibacillus aracenensis nov. sp. isolated from a cave in southern Spain.</title>
        <authorList>
            <person name="Jurado V."/>
            <person name="Gutierrez-Patricio S."/>
            <person name="Gonzalez-Pimentel J.L."/>
            <person name="Miller A.Z."/>
            <person name="Laiz L."/>
            <person name="Saiz-Jimenez C."/>
        </authorList>
    </citation>
    <scope>NUCLEOTIDE SEQUENCE [LARGE SCALE GENOMIC DNA]</scope>
    <source>
        <strain evidence="8 9">JCM 19203</strain>
    </source>
</reference>
<feature type="transmembrane region" description="Helical" evidence="6">
    <location>
        <begin position="536"/>
        <end position="558"/>
    </location>
</feature>
<feature type="transmembrane region" description="Helical" evidence="6">
    <location>
        <begin position="623"/>
        <end position="644"/>
    </location>
</feature>
<dbReference type="InterPro" id="IPR003838">
    <property type="entry name" value="ABC3_permease_C"/>
</dbReference>
<gene>
    <name evidence="8" type="ORF">D3P09_07945</name>
</gene>
<keyword evidence="4 6" id="KW-1133">Transmembrane helix</keyword>
<feature type="transmembrane region" description="Helical" evidence="6">
    <location>
        <begin position="196"/>
        <end position="219"/>
    </location>
</feature>
<dbReference type="Proteomes" id="UP000267798">
    <property type="component" value="Unassembled WGS sequence"/>
</dbReference>
<comment type="similarity">
    <text evidence="6">Belongs to the ABC-4 integral membrane protein family.</text>
</comment>
<dbReference type="OrthoDB" id="1937696at2"/>
<dbReference type="GO" id="GO:0005886">
    <property type="term" value="C:plasma membrane"/>
    <property type="evidence" value="ECO:0007669"/>
    <property type="project" value="UniProtKB-SubCell"/>
</dbReference>
<feature type="transmembrane region" description="Helical" evidence="6">
    <location>
        <begin position="284"/>
        <end position="305"/>
    </location>
</feature>
<feature type="transmembrane region" description="Helical" evidence="6">
    <location>
        <begin position="154"/>
        <end position="175"/>
    </location>
</feature>
<evidence type="ECO:0000256" key="5">
    <source>
        <dbReference type="ARBA" id="ARBA00023136"/>
    </source>
</evidence>
<feature type="domain" description="ABC3 transporter permease C-terminal" evidence="7">
    <location>
        <begin position="543"/>
        <end position="644"/>
    </location>
</feature>
<dbReference type="RefSeq" id="WP_120108782.1">
    <property type="nucleotide sequence ID" value="NZ_QXQB01000002.1"/>
</dbReference>
<feature type="transmembrane region" description="Helical" evidence="6">
    <location>
        <begin position="111"/>
        <end position="142"/>
    </location>
</feature>
<feature type="transmembrane region" description="Helical" evidence="6">
    <location>
        <begin position="20"/>
        <end position="38"/>
    </location>
</feature>
<dbReference type="InterPro" id="IPR052536">
    <property type="entry name" value="ABC-4_Integral_Memb_Prot"/>
</dbReference>
<feature type="transmembrane region" description="Helical" evidence="6">
    <location>
        <begin position="225"/>
        <end position="255"/>
    </location>
</feature>
<evidence type="ECO:0000259" key="7">
    <source>
        <dbReference type="Pfam" id="PF02687"/>
    </source>
</evidence>
<feature type="transmembrane region" description="Helical" evidence="6">
    <location>
        <begin position="587"/>
        <end position="611"/>
    </location>
</feature>
<sequence>MTFRSLALSNVRGNWRSYSAFFLSSVFSVLIFYLYASFLNHPDVVNGHILSAAKVRDGMQFCLYIIMVFSFLFILYSNSAFLKTRKQEFGLFSLFGMTKSQLRKLVIYENIVIAIMAIAVGIGLGILFSKLFFMALAALLGMSDSIAFAVPLKAVWLTAGGFFALFLLISFWTVLRMGRTEIIDLLKASRQPKGKLIFSRWLVIIGALSLAMGYGMALMMDSYNFVILALPILITVVVGTYFLFTQLSIVILKFIQKRHGLYYKRTNMLIFAQLGYKIRDNARILFVVSILSAVIMTALGTVYIMHVQGKQDLVKSSPFSFAYVEKGLYTHNVINPDDLQRIVKEGGFSYDYEAKIVGIGLEKYSITFDGDTSTQLGNGHDETNEYQRNAMIISASDYNKLAKEQGKPQLAVESGKLTLLYRNFDKTQFGSGKAAGYVNGEKIELPVSGSIDTSVTNNWIDANSLTLVMDDLTYINTLSGISEDEQLVFYGYELKNWEKAAPIVEKLVKLVPDDMKYEVDFTRPQRYSELNETVSLTLFIGLFISLLFFIAAGSMIYFKLFTEIQEDQAQFKGLSRIGMTKKEVRRVVVSQIAIIFFIPCIVGISHALFAMRSLDNMMNTSNWIYSFVVIGIYVGMQTIYFLLASNSYMKSMLRGSAA</sequence>
<dbReference type="AlphaFoldDB" id="A0A3A6PEP0"/>
<dbReference type="InterPro" id="IPR027022">
    <property type="entry name" value="ABC_permease_BceB-typ"/>
</dbReference>
<accession>A0A3A6PEP0</accession>
<dbReference type="GO" id="GO:0055085">
    <property type="term" value="P:transmembrane transport"/>
    <property type="evidence" value="ECO:0007669"/>
    <property type="project" value="UniProtKB-UniRule"/>
</dbReference>
<dbReference type="PANTHER" id="PTHR46795:SF1">
    <property type="entry name" value="ABC TRANSPORTER PERMEASE PROTEIN"/>
    <property type="match status" value="1"/>
</dbReference>
<keyword evidence="3 6" id="KW-0812">Transmembrane</keyword>
<comment type="caution">
    <text evidence="8">The sequence shown here is derived from an EMBL/GenBank/DDBJ whole genome shotgun (WGS) entry which is preliminary data.</text>
</comment>
<evidence type="ECO:0000256" key="3">
    <source>
        <dbReference type="ARBA" id="ARBA00022692"/>
    </source>
</evidence>
<evidence type="ECO:0000256" key="2">
    <source>
        <dbReference type="ARBA" id="ARBA00022475"/>
    </source>
</evidence>
<evidence type="ECO:0000256" key="6">
    <source>
        <dbReference type="PIRNR" id="PIRNR018968"/>
    </source>
</evidence>
<keyword evidence="6" id="KW-0813">Transport</keyword>
<keyword evidence="5 6" id="KW-0472">Membrane</keyword>
<evidence type="ECO:0000313" key="9">
    <source>
        <dbReference type="Proteomes" id="UP000267798"/>
    </source>
</evidence>
<protein>
    <submittedName>
        <fullName evidence="8">ABC transporter permease</fullName>
    </submittedName>
</protein>
<feature type="transmembrane region" description="Helical" evidence="6">
    <location>
        <begin position="58"/>
        <end position="76"/>
    </location>
</feature>
<dbReference type="Pfam" id="PF02687">
    <property type="entry name" value="FtsX"/>
    <property type="match status" value="2"/>
</dbReference>
<proteinExistence type="inferred from homology"/>
<dbReference type="PIRSF" id="PIRSF018968">
    <property type="entry name" value="ABC_permease_BceB"/>
    <property type="match status" value="1"/>
</dbReference>